<feature type="region of interest" description="Disordered" evidence="1">
    <location>
        <begin position="12"/>
        <end position="37"/>
    </location>
</feature>
<dbReference type="AlphaFoldDB" id="A0AAD4BI16"/>
<protein>
    <submittedName>
        <fullName evidence="2">Uncharacterized protein</fullName>
    </submittedName>
</protein>
<name>A0AAD4BI16_BOLED</name>
<reference evidence="2" key="2">
    <citation type="journal article" date="2020" name="Nat. Commun.">
        <title>Large-scale genome sequencing of mycorrhizal fungi provides insights into the early evolution of symbiotic traits.</title>
        <authorList>
            <person name="Miyauchi S."/>
            <person name="Kiss E."/>
            <person name="Kuo A."/>
            <person name="Drula E."/>
            <person name="Kohler A."/>
            <person name="Sanchez-Garcia M."/>
            <person name="Morin E."/>
            <person name="Andreopoulos B."/>
            <person name="Barry K.W."/>
            <person name="Bonito G."/>
            <person name="Buee M."/>
            <person name="Carver A."/>
            <person name="Chen C."/>
            <person name="Cichocki N."/>
            <person name="Clum A."/>
            <person name="Culley D."/>
            <person name="Crous P.W."/>
            <person name="Fauchery L."/>
            <person name="Girlanda M."/>
            <person name="Hayes R.D."/>
            <person name="Keri Z."/>
            <person name="LaButti K."/>
            <person name="Lipzen A."/>
            <person name="Lombard V."/>
            <person name="Magnuson J."/>
            <person name="Maillard F."/>
            <person name="Murat C."/>
            <person name="Nolan M."/>
            <person name="Ohm R.A."/>
            <person name="Pangilinan J."/>
            <person name="Pereira M.F."/>
            <person name="Perotto S."/>
            <person name="Peter M."/>
            <person name="Pfister S."/>
            <person name="Riley R."/>
            <person name="Sitrit Y."/>
            <person name="Stielow J.B."/>
            <person name="Szollosi G."/>
            <person name="Zifcakova L."/>
            <person name="Stursova M."/>
            <person name="Spatafora J.W."/>
            <person name="Tedersoo L."/>
            <person name="Vaario L.M."/>
            <person name="Yamada A."/>
            <person name="Yan M."/>
            <person name="Wang P."/>
            <person name="Xu J."/>
            <person name="Bruns T."/>
            <person name="Baldrian P."/>
            <person name="Vilgalys R."/>
            <person name="Dunand C."/>
            <person name="Henrissat B."/>
            <person name="Grigoriev I.V."/>
            <person name="Hibbett D."/>
            <person name="Nagy L.G."/>
            <person name="Martin F.M."/>
        </authorList>
    </citation>
    <scope>NUCLEOTIDE SEQUENCE</scope>
    <source>
        <strain evidence="2">BED1</strain>
    </source>
</reference>
<sequence length="195" mass="20494">MLDDPLLTFDDPLSLDEHDDSSGDFCGSSQAPSSLGYDSGTPAAYWSSRSSSPFSDFSGYSNNLGDMNFTTMLNTPLPYFPTAVPSSAAAMQNSVYSVPYASPAFNYLGPSLFEAPQGVPHINHSNSSTCGLVDSLIPNQTDPLCPTPSTLSNALSGAEYLQAVAPNVGQLNDSNPCLMISAQMAPNSKLVAVHI</sequence>
<keyword evidence="3" id="KW-1185">Reference proteome</keyword>
<comment type="caution">
    <text evidence="2">The sequence shown here is derived from an EMBL/GenBank/DDBJ whole genome shotgun (WGS) entry which is preliminary data.</text>
</comment>
<evidence type="ECO:0000313" key="2">
    <source>
        <dbReference type="EMBL" id="KAF8430655.1"/>
    </source>
</evidence>
<proteinExistence type="predicted"/>
<evidence type="ECO:0000256" key="1">
    <source>
        <dbReference type="SAM" id="MobiDB-lite"/>
    </source>
</evidence>
<gene>
    <name evidence="2" type="ORF">L210DRAFT_3651687</name>
</gene>
<accession>A0AAD4BI16</accession>
<dbReference type="Proteomes" id="UP001194468">
    <property type="component" value="Unassembled WGS sequence"/>
</dbReference>
<evidence type="ECO:0000313" key="3">
    <source>
        <dbReference type="Proteomes" id="UP001194468"/>
    </source>
</evidence>
<reference evidence="2" key="1">
    <citation type="submission" date="2019-10" db="EMBL/GenBank/DDBJ databases">
        <authorList>
            <consortium name="DOE Joint Genome Institute"/>
            <person name="Kuo A."/>
            <person name="Miyauchi S."/>
            <person name="Kiss E."/>
            <person name="Drula E."/>
            <person name="Kohler A."/>
            <person name="Sanchez-Garcia M."/>
            <person name="Andreopoulos B."/>
            <person name="Barry K.W."/>
            <person name="Bonito G."/>
            <person name="Buee M."/>
            <person name="Carver A."/>
            <person name="Chen C."/>
            <person name="Cichocki N."/>
            <person name="Clum A."/>
            <person name="Culley D."/>
            <person name="Crous P.W."/>
            <person name="Fauchery L."/>
            <person name="Girlanda M."/>
            <person name="Hayes R."/>
            <person name="Keri Z."/>
            <person name="LaButti K."/>
            <person name="Lipzen A."/>
            <person name="Lombard V."/>
            <person name="Magnuson J."/>
            <person name="Maillard F."/>
            <person name="Morin E."/>
            <person name="Murat C."/>
            <person name="Nolan M."/>
            <person name="Ohm R."/>
            <person name="Pangilinan J."/>
            <person name="Pereira M."/>
            <person name="Perotto S."/>
            <person name="Peter M."/>
            <person name="Riley R."/>
            <person name="Sitrit Y."/>
            <person name="Stielow B."/>
            <person name="Szollosi G."/>
            <person name="Zifcakova L."/>
            <person name="Stursova M."/>
            <person name="Spatafora J.W."/>
            <person name="Tedersoo L."/>
            <person name="Vaario L.-M."/>
            <person name="Yamada A."/>
            <person name="Yan M."/>
            <person name="Wang P."/>
            <person name="Xu J."/>
            <person name="Bruns T."/>
            <person name="Baldrian P."/>
            <person name="Vilgalys R."/>
            <person name="Henrissat B."/>
            <person name="Grigoriev I.V."/>
            <person name="Hibbett D."/>
            <person name="Nagy L.G."/>
            <person name="Martin F.M."/>
        </authorList>
    </citation>
    <scope>NUCLEOTIDE SEQUENCE</scope>
    <source>
        <strain evidence="2">BED1</strain>
    </source>
</reference>
<dbReference type="EMBL" id="WHUW01000059">
    <property type="protein sequence ID" value="KAF8430655.1"/>
    <property type="molecule type" value="Genomic_DNA"/>
</dbReference>
<organism evidence="2 3">
    <name type="scientific">Boletus edulis BED1</name>
    <dbReference type="NCBI Taxonomy" id="1328754"/>
    <lineage>
        <taxon>Eukaryota</taxon>
        <taxon>Fungi</taxon>
        <taxon>Dikarya</taxon>
        <taxon>Basidiomycota</taxon>
        <taxon>Agaricomycotina</taxon>
        <taxon>Agaricomycetes</taxon>
        <taxon>Agaricomycetidae</taxon>
        <taxon>Boletales</taxon>
        <taxon>Boletineae</taxon>
        <taxon>Boletaceae</taxon>
        <taxon>Boletoideae</taxon>
        <taxon>Boletus</taxon>
    </lineage>
</organism>